<dbReference type="InterPro" id="IPR000644">
    <property type="entry name" value="CBS_dom"/>
</dbReference>
<dbReference type="SMART" id="SM00116">
    <property type="entry name" value="CBS"/>
    <property type="match status" value="2"/>
</dbReference>
<dbReference type="RefSeq" id="WP_111530124.1">
    <property type="nucleotide sequence ID" value="NZ_JBHRSG010000003.1"/>
</dbReference>
<dbReference type="Proteomes" id="UP000249254">
    <property type="component" value="Unassembled WGS sequence"/>
</dbReference>
<keyword evidence="1 2" id="KW-0129">CBS domain</keyword>
<organism evidence="4 5">
    <name type="scientific">Phenylobacterium soli</name>
    <dbReference type="NCBI Taxonomy" id="2170551"/>
    <lineage>
        <taxon>Bacteria</taxon>
        <taxon>Pseudomonadati</taxon>
        <taxon>Pseudomonadota</taxon>
        <taxon>Alphaproteobacteria</taxon>
        <taxon>Caulobacterales</taxon>
        <taxon>Caulobacteraceae</taxon>
        <taxon>Phenylobacterium</taxon>
    </lineage>
</organism>
<sequence length="139" mass="14827">MKVKDAMHPGVICVEPDTPIRDVARTMKQEDVGAIPVKSDGELVGMITDRDLACRALCDGLDVATLRARDVMTRGAICCLAGDDISDALGVMEGQKIRRLPVMDRDGALVGMLSLGDISRGVSDKVSGEVLKSVTAHHR</sequence>
<dbReference type="PANTHER" id="PTHR43080:SF2">
    <property type="entry name" value="CBS DOMAIN-CONTAINING PROTEIN"/>
    <property type="match status" value="1"/>
</dbReference>
<evidence type="ECO:0000259" key="3">
    <source>
        <dbReference type="PROSITE" id="PS51371"/>
    </source>
</evidence>
<dbReference type="EMBL" id="QFYQ01000001">
    <property type="protein sequence ID" value="RAK56377.1"/>
    <property type="molecule type" value="Genomic_DNA"/>
</dbReference>
<evidence type="ECO:0000313" key="5">
    <source>
        <dbReference type="Proteomes" id="UP000249254"/>
    </source>
</evidence>
<feature type="domain" description="CBS" evidence="3">
    <location>
        <begin position="7"/>
        <end position="63"/>
    </location>
</feature>
<dbReference type="PROSITE" id="PS51371">
    <property type="entry name" value="CBS"/>
    <property type="match status" value="2"/>
</dbReference>
<keyword evidence="5" id="KW-1185">Reference proteome</keyword>
<feature type="domain" description="CBS" evidence="3">
    <location>
        <begin position="72"/>
        <end position="130"/>
    </location>
</feature>
<dbReference type="InterPro" id="IPR046342">
    <property type="entry name" value="CBS_dom_sf"/>
</dbReference>
<accession>A0A328AP68</accession>
<dbReference type="PANTHER" id="PTHR43080">
    <property type="entry name" value="CBS DOMAIN-CONTAINING PROTEIN CBSX3, MITOCHONDRIAL"/>
    <property type="match status" value="1"/>
</dbReference>
<gene>
    <name evidence="4" type="ORF">DJ017_14725</name>
</gene>
<evidence type="ECO:0000256" key="1">
    <source>
        <dbReference type="ARBA" id="ARBA00023122"/>
    </source>
</evidence>
<protein>
    <submittedName>
        <fullName evidence="4">CBS domain-containing protein</fullName>
    </submittedName>
</protein>
<dbReference type="OrthoDB" id="9802114at2"/>
<dbReference type="CDD" id="cd04622">
    <property type="entry name" value="CBS_pair_HRP1_like"/>
    <property type="match status" value="1"/>
</dbReference>
<comment type="caution">
    <text evidence="4">The sequence shown here is derived from an EMBL/GenBank/DDBJ whole genome shotgun (WGS) entry which is preliminary data.</text>
</comment>
<dbReference type="Pfam" id="PF00571">
    <property type="entry name" value="CBS"/>
    <property type="match status" value="2"/>
</dbReference>
<dbReference type="SUPFAM" id="SSF54631">
    <property type="entry name" value="CBS-domain pair"/>
    <property type="match status" value="1"/>
</dbReference>
<name>A0A328AP68_9CAUL</name>
<dbReference type="InterPro" id="IPR051257">
    <property type="entry name" value="Diverse_CBS-Domain"/>
</dbReference>
<evidence type="ECO:0000256" key="2">
    <source>
        <dbReference type="PROSITE-ProRule" id="PRU00703"/>
    </source>
</evidence>
<evidence type="ECO:0000313" key="4">
    <source>
        <dbReference type="EMBL" id="RAK56377.1"/>
    </source>
</evidence>
<dbReference type="Gene3D" id="3.10.580.10">
    <property type="entry name" value="CBS-domain"/>
    <property type="match status" value="1"/>
</dbReference>
<proteinExistence type="predicted"/>
<dbReference type="AlphaFoldDB" id="A0A328AP68"/>
<reference evidence="5" key="1">
    <citation type="submission" date="2018-05" db="EMBL/GenBank/DDBJ databases">
        <authorList>
            <person name="Li X."/>
        </authorList>
    </citation>
    <scope>NUCLEOTIDE SEQUENCE [LARGE SCALE GENOMIC DNA]</scope>
    <source>
        <strain evidence="5">LX32</strain>
    </source>
</reference>